<comment type="caution">
    <text evidence="3">The sequence shown here is derived from an EMBL/GenBank/DDBJ whole genome shotgun (WGS) entry which is preliminary data.</text>
</comment>
<dbReference type="AlphaFoldDB" id="A0A364NZY1"/>
<dbReference type="CDD" id="cd00156">
    <property type="entry name" value="REC"/>
    <property type="match status" value="1"/>
</dbReference>
<dbReference type="InterPro" id="IPR001789">
    <property type="entry name" value="Sig_transdc_resp-reg_receiver"/>
</dbReference>
<name>A0A364NZY1_9PROT</name>
<accession>A0A364NZY1</accession>
<evidence type="ECO:0000259" key="2">
    <source>
        <dbReference type="PROSITE" id="PS50110"/>
    </source>
</evidence>
<dbReference type="SUPFAM" id="SSF52172">
    <property type="entry name" value="CheY-like"/>
    <property type="match status" value="1"/>
</dbReference>
<dbReference type="EMBL" id="PGTO01000004">
    <property type="protein sequence ID" value="RAU22641.1"/>
    <property type="molecule type" value="Genomic_DNA"/>
</dbReference>
<feature type="domain" description="Response regulatory" evidence="2">
    <location>
        <begin position="13"/>
        <end position="127"/>
    </location>
</feature>
<organism evidence="3 4">
    <name type="scientific">Paramagnetospirillum kuznetsovii</name>
    <dbReference type="NCBI Taxonomy" id="2053833"/>
    <lineage>
        <taxon>Bacteria</taxon>
        <taxon>Pseudomonadati</taxon>
        <taxon>Pseudomonadota</taxon>
        <taxon>Alphaproteobacteria</taxon>
        <taxon>Rhodospirillales</taxon>
        <taxon>Magnetospirillaceae</taxon>
        <taxon>Paramagnetospirillum</taxon>
    </lineage>
</organism>
<keyword evidence="4" id="KW-1185">Reference proteome</keyword>
<evidence type="ECO:0000256" key="1">
    <source>
        <dbReference type="PROSITE-ProRule" id="PRU00169"/>
    </source>
</evidence>
<dbReference type="PROSITE" id="PS50110">
    <property type="entry name" value="RESPONSE_REGULATORY"/>
    <property type="match status" value="1"/>
</dbReference>
<proteinExistence type="predicted"/>
<dbReference type="OrthoDB" id="9786548at2"/>
<dbReference type="Proteomes" id="UP000251075">
    <property type="component" value="Unassembled WGS sequence"/>
</dbReference>
<dbReference type="GO" id="GO:0000160">
    <property type="term" value="P:phosphorelay signal transduction system"/>
    <property type="evidence" value="ECO:0007669"/>
    <property type="project" value="InterPro"/>
</dbReference>
<dbReference type="Gene3D" id="3.40.50.2300">
    <property type="match status" value="1"/>
</dbReference>
<comment type="caution">
    <text evidence="1">Lacks conserved residue(s) required for the propagation of feature annotation.</text>
</comment>
<dbReference type="SMART" id="SM00448">
    <property type="entry name" value="REC"/>
    <property type="match status" value="1"/>
</dbReference>
<dbReference type="Pfam" id="PF00072">
    <property type="entry name" value="Response_reg"/>
    <property type="match status" value="1"/>
</dbReference>
<evidence type="ECO:0000313" key="3">
    <source>
        <dbReference type="EMBL" id="RAU22641.1"/>
    </source>
</evidence>
<dbReference type="RefSeq" id="WP_112143500.1">
    <property type="nucleotide sequence ID" value="NZ_PGTO01000004.1"/>
</dbReference>
<reference evidence="3 4" key="1">
    <citation type="submission" date="2017-11" db="EMBL/GenBank/DDBJ databases">
        <title>Draft genome sequence of magnetotactic bacterium Magnetospirillum kuznetsovii LBB-42.</title>
        <authorList>
            <person name="Grouzdev D.S."/>
            <person name="Rysina M.S."/>
            <person name="Baslerov R.V."/>
            <person name="Koziaeva V."/>
        </authorList>
    </citation>
    <scope>NUCLEOTIDE SEQUENCE [LARGE SCALE GENOMIC DNA]</scope>
    <source>
        <strain evidence="3 4">LBB-42</strain>
    </source>
</reference>
<dbReference type="InterPro" id="IPR011006">
    <property type="entry name" value="CheY-like_superfamily"/>
</dbReference>
<protein>
    <recommendedName>
        <fullName evidence="2">Response regulatory domain-containing protein</fullName>
    </recommendedName>
</protein>
<gene>
    <name evidence="3" type="ORF">CU669_08160</name>
</gene>
<evidence type="ECO:0000313" key="4">
    <source>
        <dbReference type="Proteomes" id="UP000251075"/>
    </source>
</evidence>
<sequence>MLPGDKNLLKGAKLMLIVERQLTRELLVSALKQVGAGATVHGPAHEMLQRVPEFKPELIFCEFAMEPLDGFACMHHLRSHKVMTPVAMLVHKGDTQAMAKSKSAGAAQIIQVPFTVTDVIASVGKIVNGEPEPKRRELYFGD</sequence>